<dbReference type="Proteomes" id="UP001358586">
    <property type="component" value="Chromosome 11"/>
</dbReference>
<keyword evidence="1" id="KW-0732">Signal</keyword>
<reference evidence="2 3" key="1">
    <citation type="submission" date="2023-03" db="EMBL/GenBank/DDBJ databases">
        <title>WGS of Gossypium arboreum.</title>
        <authorList>
            <person name="Yu D."/>
        </authorList>
    </citation>
    <scope>NUCLEOTIDE SEQUENCE [LARGE SCALE GENOMIC DNA]</scope>
    <source>
        <tissue evidence="2">Leaf</tissue>
    </source>
</reference>
<protein>
    <submittedName>
        <fullName evidence="2">Uncharacterized protein</fullName>
    </submittedName>
</protein>
<feature type="signal peptide" evidence="1">
    <location>
        <begin position="1"/>
        <end position="25"/>
    </location>
</feature>
<evidence type="ECO:0000313" key="3">
    <source>
        <dbReference type="Proteomes" id="UP001358586"/>
    </source>
</evidence>
<name>A0ABR0N402_GOSAR</name>
<accession>A0ABR0N402</accession>
<organism evidence="2 3">
    <name type="scientific">Gossypium arboreum</name>
    <name type="common">Tree cotton</name>
    <name type="synonym">Gossypium nanking</name>
    <dbReference type="NCBI Taxonomy" id="29729"/>
    <lineage>
        <taxon>Eukaryota</taxon>
        <taxon>Viridiplantae</taxon>
        <taxon>Streptophyta</taxon>
        <taxon>Embryophyta</taxon>
        <taxon>Tracheophyta</taxon>
        <taxon>Spermatophyta</taxon>
        <taxon>Magnoliopsida</taxon>
        <taxon>eudicotyledons</taxon>
        <taxon>Gunneridae</taxon>
        <taxon>Pentapetalae</taxon>
        <taxon>rosids</taxon>
        <taxon>malvids</taxon>
        <taxon>Malvales</taxon>
        <taxon>Malvaceae</taxon>
        <taxon>Malvoideae</taxon>
        <taxon>Gossypium</taxon>
    </lineage>
</organism>
<proteinExistence type="predicted"/>
<evidence type="ECO:0000313" key="2">
    <source>
        <dbReference type="EMBL" id="KAK5785291.1"/>
    </source>
</evidence>
<sequence length="238" mass="27620">MARRVLLMKIVVLTIMLVKFDRVRLEFNDYRNDCLIPTSLINMSGTLEIKKFLLHAESNNQARVFKPGICYFGSICEELKQPKFCANNLCLLDAWTMTKETKFKNSDYNLKLFLVHSMLLVMNFLLHYDKVIVSLSTPFNNQGPYDDECFSRVHVWVCSMNEKVHAWFGSMLGGIMFIFKLPSKFHEYPNECGRTFGVSIHLFGQETPLGSYMHPVSEPRQSIWLPKLHIHSSTFAYT</sequence>
<evidence type="ECO:0000256" key="1">
    <source>
        <dbReference type="SAM" id="SignalP"/>
    </source>
</evidence>
<keyword evidence="3" id="KW-1185">Reference proteome</keyword>
<gene>
    <name evidence="2" type="ORF">PVK06_039860</name>
</gene>
<dbReference type="EMBL" id="JARKNE010000011">
    <property type="protein sequence ID" value="KAK5785291.1"/>
    <property type="molecule type" value="Genomic_DNA"/>
</dbReference>
<comment type="caution">
    <text evidence="2">The sequence shown here is derived from an EMBL/GenBank/DDBJ whole genome shotgun (WGS) entry which is preliminary data.</text>
</comment>
<feature type="chain" id="PRO_5047363783" evidence="1">
    <location>
        <begin position="26"/>
        <end position="238"/>
    </location>
</feature>